<feature type="transmembrane region" description="Helical" evidence="1">
    <location>
        <begin position="94"/>
        <end position="115"/>
    </location>
</feature>
<dbReference type="Proteomes" id="UP001380822">
    <property type="component" value="Unassembled WGS sequence"/>
</dbReference>
<comment type="caution">
    <text evidence="2">The sequence shown here is derived from an EMBL/GenBank/DDBJ whole genome shotgun (WGS) entry which is preliminary data.</text>
</comment>
<evidence type="ECO:0000256" key="1">
    <source>
        <dbReference type="SAM" id="Phobius"/>
    </source>
</evidence>
<dbReference type="Pfam" id="PF05940">
    <property type="entry name" value="NnrS"/>
    <property type="match status" value="1"/>
</dbReference>
<name>A0ABU7ZRZ6_9HYPH</name>
<feature type="transmembrane region" description="Helical" evidence="1">
    <location>
        <begin position="151"/>
        <end position="172"/>
    </location>
</feature>
<keyword evidence="3" id="KW-1185">Reference proteome</keyword>
<dbReference type="InterPro" id="IPR010266">
    <property type="entry name" value="NnrS"/>
</dbReference>
<feature type="transmembrane region" description="Helical" evidence="1">
    <location>
        <begin position="237"/>
        <end position="254"/>
    </location>
</feature>
<reference evidence="2 3" key="1">
    <citation type="submission" date="2024-02" db="EMBL/GenBank/DDBJ databases">
        <title>A new putative Pannonibacter species isolated from two cases of bloodstream infections in paediatric patients.</title>
        <authorList>
            <person name="Castellana S."/>
            <person name="De Laurentiis V."/>
            <person name="Grassi M."/>
            <person name="De Leonardis F."/>
            <person name="Mosca A."/>
            <person name="De Carlo C."/>
            <person name="Sparapano E."/>
            <person name="Ronga L."/>
            <person name="Santacroce L."/>
            <person name="Chironna M."/>
            <person name="De Robertis A."/>
            <person name="Bianco A."/>
            <person name="Del Sambro L."/>
            <person name="Capozzi L."/>
            <person name="Parisi A."/>
        </authorList>
    </citation>
    <scope>NUCLEOTIDE SEQUENCE [LARGE SCALE GENOMIC DNA]</scope>
    <source>
        <strain evidence="2 3">Pt2</strain>
    </source>
</reference>
<feature type="transmembrane region" description="Helical" evidence="1">
    <location>
        <begin position="301"/>
        <end position="321"/>
    </location>
</feature>
<evidence type="ECO:0000313" key="3">
    <source>
        <dbReference type="Proteomes" id="UP001380822"/>
    </source>
</evidence>
<keyword evidence="1" id="KW-1133">Transmembrane helix</keyword>
<proteinExistence type="predicted"/>
<feature type="transmembrane region" description="Helical" evidence="1">
    <location>
        <begin position="362"/>
        <end position="382"/>
    </location>
</feature>
<dbReference type="EMBL" id="JBAKBE010000011">
    <property type="protein sequence ID" value="MEH0097999.1"/>
    <property type="molecule type" value="Genomic_DNA"/>
</dbReference>
<accession>A0ABU7ZRZ6</accession>
<feature type="transmembrane region" description="Helical" evidence="1">
    <location>
        <begin position="266"/>
        <end position="289"/>
    </location>
</feature>
<protein>
    <submittedName>
        <fullName evidence="2">NnrS family protein</fullName>
    </submittedName>
</protein>
<feature type="transmembrane region" description="Helical" evidence="1">
    <location>
        <begin position="62"/>
        <end position="82"/>
    </location>
</feature>
<feature type="transmembrane region" description="Helical" evidence="1">
    <location>
        <begin position="29"/>
        <end position="50"/>
    </location>
</feature>
<sequence>MSRDVAPPSPEFTPSITPDAGRLLPCQPLFLLAGLWAALVPLVWLLPAGWVPERGIWHARELLLGLAGAAAGGYLLTSLPAWTKGLLVPVRLTAGAVLLWCLARGAACLELMALLPAGGRITGLANALYFLFVAMALAVPLARAGVAGRGWIAAGLMLAAAAGAGLSGFGYVPAAALMLPFTLLLTYVGGRAVPAFTGVWLARISAAAAPPRPLAPVLLLPVIAAASLLEWSGWQMAAGWLWLAAAGLVLVRLPSWKTFRTFRYPALFWLHIAYAWLPAAFLLQALALWRPELIDPASARHALTMGAMGGMMMAVMLRPAMRRHDRRLLMTPLMTAALMLVQISALLRVLAAGIAFEGAVQGAALAWVLGWACFTCAFRPAVSGPIPRPAFSARLA</sequence>
<feature type="transmembrane region" description="Helical" evidence="1">
    <location>
        <begin position="178"/>
        <end position="202"/>
    </location>
</feature>
<dbReference type="RefSeq" id="WP_334252447.1">
    <property type="nucleotide sequence ID" value="NZ_JBAKBE010000011.1"/>
</dbReference>
<gene>
    <name evidence="2" type="ORF">V6L76_17185</name>
</gene>
<keyword evidence="1" id="KW-0472">Membrane</keyword>
<feature type="transmembrane region" description="Helical" evidence="1">
    <location>
        <begin position="333"/>
        <end position="356"/>
    </location>
</feature>
<keyword evidence="1" id="KW-0812">Transmembrane</keyword>
<feature type="transmembrane region" description="Helical" evidence="1">
    <location>
        <begin position="121"/>
        <end position="139"/>
    </location>
</feature>
<organism evidence="2 3">
    <name type="scientific">Pannonibacter anstelovis</name>
    <dbReference type="NCBI Taxonomy" id="3121537"/>
    <lineage>
        <taxon>Bacteria</taxon>
        <taxon>Pseudomonadati</taxon>
        <taxon>Pseudomonadota</taxon>
        <taxon>Alphaproteobacteria</taxon>
        <taxon>Hyphomicrobiales</taxon>
        <taxon>Stappiaceae</taxon>
        <taxon>Pannonibacter</taxon>
    </lineage>
</organism>
<evidence type="ECO:0000313" key="2">
    <source>
        <dbReference type="EMBL" id="MEH0097999.1"/>
    </source>
</evidence>